<dbReference type="EMBL" id="KB097571">
    <property type="protein sequence ID" value="ESN94536.1"/>
    <property type="molecule type" value="Genomic_DNA"/>
</dbReference>
<reference evidence="2 4" key="2">
    <citation type="journal article" date="2013" name="Nature">
        <title>Insights into bilaterian evolution from three spiralian genomes.</title>
        <authorList>
            <person name="Simakov O."/>
            <person name="Marletaz F."/>
            <person name="Cho S.J."/>
            <person name="Edsinger-Gonzales E."/>
            <person name="Havlak P."/>
            <person name="Hellsten U."/>
            <person name="Kuo D.H."/>
            <person name="Larsson T."/>
            <person name="Lv J."/>
            <person name="Arendt D."/>
            <person name="Savage R."/>
            <person name="Osoegawa K."/>
            <person name="de Jong P."/>
            <person name="Grimwood J."/>
            <person name="Chapman J.A."/>
            <person name="Shapiro H."/>
            <person name="Aerts A."/>
            <person name="Otillar R.P."/>
            <person name="Terry A.Y."/>
            <person name="Boore J.L."/>
            <person name="Grigoriev I.V."/>
            <person name="Lindberg D.R."/>
            <person name="Seaver E.C."/>
            <person name="Weisblat D.A."/>
            <person name="Putnam N.H."/>
            <person name="Rokhsar D.S."/>
        </authorList>
    </citation>
    <scope>NUCLEOTIDE SEQUENCE</scope>
</reference>
<dbReference type="GeneID" id="20197297"/>
<dbReference type="Proteomes" id="UP000015101">
    <property type="component" value="Unassembled WGS sequence"/>
</dbReference>
<sequence>VEIALRIFLASMITNCSTERSFSQLKRIKNPCRSTMQQERLDSLSLLMIEADLLRKINFDDVKN</sequence>
<name>T1EL47_HELRO</name>
<proteinExistence type="predicted"/>
<evidence type="ECO:0000313" key="4">
    <source>
        <dbReference type="Proteomes" id="UP000015101"/>
    </source>
</evidence>
<dbReference type="InterPro" id="IPR008906">
    <property type="entry name" value="HATC_C_dom"/>
</dbReference>
<dbReference type="PANTHER" id="PTHR45749">
    <property type="match status" value="1"/>
</dbReference>
<evidence type="ECO:0000259" key="1">
    <source>
        <dbReference type="Pfam" id="PF05699"/>
    </source>
</evidence>
<dbReference type="STRING" id="6412.T1EL47"/>
<dbReference type="KEGG" id="hro:HELRODRAFT_153349"/>
<feature type="domain" description="HAT C-terminal dimerisation" evidence="1">
    <location>
        <begin position="4"/>
        <end position="50"/>
    </location>
</feature>
<dbReference type="GO" id="GO:0046983">
    <property type="term" value="F:protein dimerization activity"/>
    <property type="evidence" value="ECO:0007669"/>
    <property type="project" value="InterPro"/>
</dbReference>
<reference evidence="3" key="3">
    <citation type="submission" date="2015-06" db="UniProtKB">
        <authorList>
            <consortium name="EnsemblMetazoa"/>
        </authorList>
    </citation>
    <scope>IDENTIFICATION</scope>
</reference>
<reference evidence="4" key="1">
    <citation type="submission" date="2012-12" db="EMBL/GenBank/DDBJ databases">
        <authorList>
            <person name="Hellsten U."/>
            <person name="Grimwood J."/>
            <person name="Chapman J.A."/>
            <person name="Shapiro H."/>
            <person name="Aerts A."/>
            <person name="Otillar R.P."/>
            <person name="Terry A.Y."/>
            <person name="Boore J.L."/>
            <person name="Simakov O."/>
            <person name="Marletaz F."/>
            <person name="Cho S.-J."/>
            <person name="Edsinger-Gonzales E."/>
            <person name="Havlak P."/>
            <person name="Kuo D.-H."/>
            <person name="Larsson T."/>
            <person name="Lv J."/>
            <person name="Arendt D."/>
            <person name="Savage R."/>
            <person name="Osoegawa K."/>
            <person name="de Jong P."/>
            <person name="Lindberg D.R."/>
            <person name="Seaver E.C."/>
            <person name="Weisblat D.A."/>
            <person name="Putnam N.H."/>
            <person name="Grigoriev I.V."/>
            <person name="Rokhsar D.S."/>
        </authorList>
    </citation>
    <scope>NUCLEOTIDE SEQUENCE</scope>
</reference>
<dbReference type="EMBL" id="AMQM01001650">
    <property type="status" value="NOT_ANNOTATED_CDS"/>
    <property type="molecule type" value="Genomic_DNA"/>
</dbReference>
<keyword evidence="4" id="KW-1185">Reference proteome</keyword>
<dbReference type="OrthoDB" id="10037933at2759"/>
<dbReference type="InParanoid" id="T1EL47"/>
<dbReference type="Pfam" id="PF05699">
    <property type="entry name" value="Dimer_Tnp_hAT"/>
    <property type="match status" value="1"/>
</dbReference>
<dbReference type="AlphaFoldDB" id="T1EL47"/>
<protein>
    <recommendedName>
        <fullName evidence="1">HAT C-terminal dimerisation domain-containing protein</fullName>
    </recommendedName>
</protein>
<dbReference type="RefSeq" id="XP_009027589.1">
    <property type="nucleotide sequence ID" value="XM_009029341.1"/>
</dbReference>
<dbReference type="EnsemblMetazoa" id="HelroT153349">
    <property type="protein sequence ID" value="HelroP153349"/>
    <property type="gene ID" value="HelroG153349"/>
</dbReference>
<dbReference type="CTD" id="20197297"/>
<evidence type="ECO:0000313" key="3">
    <source>
        <dbReference type="EnsemblMetazoa" id="HelroP153349"/>
    </source>
</evidence>
<dbReference type="HOGENOM" id="CLU_006175_9_0_1"/>
<gene>
    <name evidence="3" type="primary">20197297</name>
    <name evidence="2" type="ORF">HELRODRAFT_153349</name>
</gene>
<organism evidence="3 4">
    <name type="scientific">Helobdella robusta</name>
    <name type="common">Californian leech</name>
    <dbReference type="NCBI Taxonomy" id="6412"/>
    <lineage>
        <taxon>Eukaryota</taxon>
        <taxon>Metazoa</taxon>
        <taxon>Spiralia</taxon>
        <taxon>Lophotrochozoa</taxon>
        <taxon>Annelida</taxon>
        <taxon>Clitellata</taxon>
        <taxon>Hirudinea</taxon>
        <taxon>Rhynchobdellida</taxon>
        <taxon>Glossiphoniidae</taxon>
        <taxon>Helobdella</taxon>
    </lineage>
</organism>
<dbReference type="PANTHER" id="PTHR45749:SF23">
    <property type="entry name" value="ZINC FINGER MYM-TYPE PROTEIN 1-LIKE"/>
    <property type="match status" value="1"/>
</dbReference>
<accession>T1EL47</accession>
<evidence type="ECO:0000313" key="2">
    <source>
        <dbReference type="EMBL" id="ESN94536.1"/>
    </source>
</evidence>